<dbReference type="EMBL" id="JAVRRD010000005">
    <property type="protein sequence ID" value="KAK5058860.1"/>
    <property type="molecule type" value="Genomic_DNA"/>
</dbReference>
<dbReference type="RefSeq" id="XP_064709383.1">
    <property type="nucleotide sequence ID" value="XM_064854657.1"/>
</dbReference>
<protein>
    <recommendedName>
        <fullName evidence="3">CCHC-type domain-containing protein</fullName>
    </recommendedName>
</protein>
<evidence type="ECO:0008006" key="3">
    <source>
        <dbReference type="Google" id="ProtNLM"/>
    </source>
</evidence>
<dbReference type="GeneID" id="89979278"/>
<comment type="caution">
    <text evidence="1">The sequence shown here is derived from an EMBL/GenBank/DDBJ whole genome shotgun (WGS) entry which is preliminary data.</text>
</comment>
<reference evidence="1 2" key="1">
    <citation type="submission" date="2023-08" db="EMBL/GenBank/DDBJ databases">
        <title>Black Yeasts Isolated from many extreme environments.</title>
        <authorList>
            <person name="Coleine C."/>
            <person name="Stajich J.E."/>
            <person name="Selbmann L."/>
        </authorList>
    </citation>
    <scope>NUCLEOTIDE SEQUENCE [LARGE SCALE GENOMIC DNA]</scope>
    <source>
        <strain evidence="1 2">CCFEE 5792</strain>
    </source>
</reference>
<proteinExistence type="predicted"/>
<dbReference type="Proteomes" id="UP001358417">
    <property type="component" value="Unassembled WGS sequence"/>
</dbReference>
<sequence length="94" mass="10255">MASDPNYCKTCGAYTHNTNECPGKPNKHTGMAASLEPARDEKACNSSIDGADWAEPELPTAFEARMRDRELECDAELSAAPDLEFTWDGGCWAI</sequence>
<evidence type="ECO:0000313" key="2">
    <source>
        <dbReference type="Proteomes" id="UP001358417"/>
    </source>
</evidence>
<dbReference type="AlphaFoldDB" id="A0AAV9NJV7"/>
<keyword evidence="2" id="KW-1185">Reference proteome</keyword>
<evidence type="ECO:0000313" key="1">
    <source>
        <dbReference type="EMBL" id="KAK5058860.1"/>
    </source>
</evidence>
<name>A0AAV9NJV7_9EURO</name>
<gene>
    <name evidence="1" type="ORF">LTR84_011124</name>
</gene>
<organism evidence="1 2">
    <name type="scientific">Exophiala bonariae</name>
    <dbReference type="NCBI Taxonomy" id="1690606"/>
    <lineage>
        <taxon>Eukaryota</taxon>
        <taxon>Fungi</taxon>
        <taxon>Dikarya</taxon>
        <taxon>Ascomycota</taxon>
        <taxon>Pezizomycotina</taxon>
        <taxon>Eurotiomycetes</taxon>
        <taxon>Chaetothyriomycetidae</taxon>
        <taxon>Chaetothyriales</taxon>
        <taxon>Herpotrichiellaceae</taxon>
        <taxon>Exophiala</taxon>
    </lineage>
</organism>
<accession>A0AAV9NJV7</accession>